<dbReference type="AlphaFoldDB" id="A0A7T4PGH7"/>
<name>A0A7T4PGH7_9ACTN</name>
<dbReference type="EMBL" id="CP065959">
    <property type="protein sequence ID" value="QQC89851.1"/>
    <property type="molecule type" value="Genomic_DNA"/>
</dbReference>
<reference evidence="1 2" key="1">
    <citation type="submission" date="2020-12" db="EMBL/GenBank/DDBJ databases">
        <title>Identification and biosynthesis of polyene macrolides produced by Streptomyces alfalfae Men-myco-93-63.</title>
        <authorList>
            <person name="Liu D."/>
            <person name="Li Y."/>
            <person name="Liu L."/>
            <person name="Han X."/>
            <person name="Shen F."/>
        </authorList>
    </citation>
    <scope>NUCLEOTIDE SEQUENCE [LARGE SCALE GENOMIC DNA]</scope>
    <source>
        <strain evidence="1 2">Men-myco-93-63</strain>
    </source>
</reference>
<proteinExistence type="predicted"/>
<sequence>MMRFLFGALLALLIAVPTLLSIVLTVIVAVATQPAVLAFAAGVIVWPRLARTVRGWTA</sequence>
<evidence type="ECO:0000313" key="1">
    <source>
        <dbReference type="EMBL" id="QQC89851.1"/>
    </source>
</evidence>
<protein>
    <submittedName>
        <fullName evidence="1">Uncharacterized protein</fullName>
    </submittedName>
</protein>
<evidence type="ECO:0000313" key="2">
    <source>
        <dbReference type="Proteomes" id="UP000596130"/>
    </source>
</evidence>
<organism evidence="1 2">
    <name type="scientific">Streptomyces alfalfae</name>
    <dbReference type="NCBI Taxonomy" id="1642299"/>
    <lineage>
        <taxon>Bacteria</taxon>
        <taxon>Bacillati</taxon>
        <taxon>Actinomycetota</taxon>
        <taxon>Actinomycetes</taxon>
        <taxon>Kitasatosporales</taxon>
        <taxon>Streptomycetaceae</taxon>
        <taxon>Streptomyces</taxon>
    </lineage>
</organism>
<accession>A0A7T4PGH7</accession>
<dbReference type="RefSeq" id="WP_198502916.1">
    <property type="nucleotide sequence ID" value="NZ_CP065959.1"/>
</dbReference>
<gene>
    <name evidence="1" type="ORF">I8755_16590</name>
</gene>
<dbReference type="Proteomes" id="UP000596130">
    <property type="component" value="Chromosome"/>
</dbReference>